<dbReference type="GO" id="GO:0004775">
    <property type="term" value="F:succinate-CoA ligase (ADP-forming) activity"/>
    <property type="evidence" value="ECO:0007669"/>
    <property type="project" value="TreeGrafter"/>
</dbReference>
<dbReference type="GO" id="GO:0003878">
    <property type="term" value="F:ATP citrate synthase activity"/>
    <property type="evidence" value="ECO:0007669"/>
    <property type="project" value="UniProtKB-EC"/>
</dbReference>
<dbReference type="Pfam" id="PF08442">
    <property type="entry name" value="ATP-grasp_2"/>
    <property type="match status" value="1"/>
</dbReference>
<organism evidence="7 8">
    <name type="scientific">Candidatus Kaiserbacteria bacterium GW2011_GWB1_52_6</name>
    <dbReference type="NCBI Taxonomy" id="1618674"/>
    <lineage>
        <taxon>Bacteria</taxon>
        <taxon>Candidatus Kaiseribacteriota</taxon>
    </lineage>
</organism>
<proteinExistence type="predicted"/>
<dbReference type="Gene3D" id="3.40.50.261">
    <property type="entry name" value="Succinyl-CoA synthetase domains"/>
    <property type="match status" value="1"/>
</dbReference>
<evidence type="ECO:0000256" key="2">
    <source>
        <dbReference type="ARBA" id="ARBA00022741"/>
    </source>
</evidence>
<comment type="caution">
    <text evidence="7">The sequence shown here is derived from an EMBL/GenBank/DDBJ whole genome shotgun (WGS) entry which is preliminary data.</text>
</comment>
<dbReference type="Pfam" id="PF16114">
    <property type="entry name" value="Citrate_bind"/>
    <property type="match status" value="1"/>
</dbReference>
<dbReference type="InterPro" id="IPR016102">
    <property type="entry name" value="Succinyl-CoA_synth-like"/>
</dbReference>
<reference evidence="7 8" key="1">
    <citation type="journal article" date="2015" name="Nature">
        <title>rRNA introns, odd ribosomes, and small enigmatic genomes across a large radiation of phyla.</title>
        <authorList>
            <person name="Brown C.T."/>
            <person name="Hug L.A."/>
            <person name="Thomas B.C."/>
            <person name="Sharon I."/>
            <person name="Castelle C.J."/>
            <person name="Singh A."/>
            <person name="Wilkins M.J."/>
            <person name="Williams K.H."/>
            <person name="Banfield J.F."/>
        </authorList>
    </citation>
    <scope>NUCLEOTIDE SEQUENCE [LARGE SCALE GENOMIC DNA]</scope>
</reference>
<dbReference type="GO" id="GO:0006099">
    <property type="term" value="P:tricarboxylic acid cycle"/>
    <property type="evidence" value="ECO:0007669"/>
    <property type="project" value="InterPro"/>
</dbReference>
<dbReference type="PIRSF" id="PIRSF001554">
    <property type="entry name" value="SucCS_beta"/>
    <property type="match status" value="1"/>
</dbReference>
<dbReference type="Gene3D" id="3.30.1490.20">
    <property type="entry name" value="ATP-grasp fold, A domain"/>
    <property type="match status" value="1"/>
</dbReference>
<keyword evidence="3" id="KW-0808">Transferase</keyword>
<dbReference type="Proteomes" id="UP000034185">
    <property type="component" value="Unassembled WGS sequence"/>
</dbReference>
<keyword evidence="2 5" id="KW-0547">Nucleotide-binding</keyword>
<dbReference type="SUPFAM" id="SSF56059">
    <property type="entry name" value="Glutathione synthetase ATP-binding domain-like"/>
    <property type="match status" value="1"/>
</dbReference>
<keyword evidence="1" id="KW-0436">Ligase</keyword>
<dbReference type="GO" id="GO:0046872">
    <property type="term" value="F:metal ion binding"/>
    <property type="evidence" value="ECO:0007669"/>
    <property type="project" value="InterPro"/>
</dbReference>
<dbReference type="PANTHER" id="PTHR11815">
    <property type="entry name" value="SUCCINYL-COA SYNTHETASE BETA CHAIN"/>
    <property type="match status" value="1"/>
</dbReference>
<dbReference type="EMBL" id="LCRA01000006">
    <property type="protein sequence ID" value="KKW27875.1"/>
    <property type="molecule type" value="Genomic_DNA"/>
</dbReference>
<dbReference type="PATRIC" id="fig|1618674.3.peg.217"/>
<evidence type="ECO:0000256" key="1">
    <source>
        <dbReference type="ARBA" id="ARBA00022598"/>
    </source>
</evidence>
<evidence type="ECO:0000313" key="7">
    <source>
        <dbReference type="EMBL" id="KKW27875.1"/>
    </source>
</evidence>
<dbReference type="Gene3D" id="3.30.470.20">
    <property type="entry name" value="ATP-grasp fold, B domain"/>
    <property type="match status" value="1"/>
</dbReference>
<dbReference type="InterPro" id="IPR005809">
    <property type="entry name" value="Succ_CoA_ligase-like_bsu"/>
</dbReference>
<evidence type="ECO:0000259" key="6">
    <source>
        <dbReference type="PROSITE" id="PS50975"/>
    </source>
</evidence>
<evidence type="ECO:0000256" key="3">
    <source>
        <dbReference type="ARBA" id="ARBA00023315"/>
    </source>
</evidence>
<dbReference type="GO" id="GO:0042709">
    <property type="term" value="C:succinate-CoA ligase complex"/>
    <property type="evidence" value="ECO:0007669"/>
    <property type="project" value="TreeGrafter"/>
</dbReference>
<feature type="domain" description="ATP-grasp" evidence="6">
    <location>
        <begin position="9"/>
        <end position="195"/>
    </location>
</feature>
<comment type="catalytic activity">
    <reaction evidence="4">
        <text>oxaloacetate + acetyl-CoA + ADP + phosphate = citrate + ATP + CoA</text>
        <dbReference type="Rhea" id="RHEA:21160"/>
        <dbReference type="ChEBI" id="CHEBI:16452"/>
        <dbReference type="ChEBI" id="CHEBI:16947"/>
        <dbReference type="ChEBI" id="CHEBI:30616"/>
        <dbReference type="ChEBI" id="CHEBI:43474"/>
        <dbReference type="ChEBI" id="CHEBI:57287"/>
        <dbReference type="ChEBI" id="CHEBI:57288"/>
        <dbReference type="ChEBI" id="CHEBI:456216"/>
        <dbReference type="EC" id="2.3.3.8"/>
    </reaction>
</comment>
<dbReference type="GO" id="GO:0005524">
    <property type="term" value="F:ATP binding"/>
    <property type="evidence" value="ECO:0007669"/>
    <property type="project" value="UniProtKB-UniRule"/>
</dbReference>
<protein>
    <submittedName>
        <fullName evidence="7">Succinyl-CoA synthetase, beta subunit</fullName>
    </submittedName>
</protein>
<gene>
    <name evidence="7" type="ORF">UY70_C0006G0024</name>
</gene>
<dbReference type="InterPro" id="IPR013650">
    <property type="entry name" value="ATP-grasp_succ-CoA_synth-type"/>
</dbReference>
<dbReference type="InterPro" id="IPR032263">
    <property type="entry name" value="Citrate-bd"/>
</dbReference>
<evidence type="ECO:0000313" key="8">
    <source>
        <dbReference type="Proteomes" id="UP000034185"/>
    </source>
</evidence>
<dbReference type="PANTHER" id="PTHR11815:SF10">
    <property type="entry name" value="SUCCINATE--COA LIGASE [GDP-FORMING] SUBUNIT BETA, MITOCHONDRIAL"/>
    <property type="match status" value="1"/>
</dbReference>
<dbReference type="PROSITE" id="PS50975">
    <property type="entry name" value="ATP_GRASP"/>
    <property type="match status" value="1"/>
</dbReference>
<dbReference type="GO" id="GO:0005829">
    <property type="term" value="C:cytosol"/>
    <property type="evidence" value="ECO:0007669"/>
    <property type="project" value="TreeGrafter"/>
</dbReference>
<accession>A0A0G1XAK5</accession>
<evidence type="ECO:0000256" key="4">
    <source>
        <dbReference type="ARBA" id="ARBA00047593"/>
    </source>
</evidence>
<dbReference type="InterPro" id="IPR013815">
    <property type="entry name" value="ATP_grasp_subdomain_1"/>
</dbReference>
<evidence type="ECO:0000256" key="5">
    <source>
        <dbReference type="PROSITE-ProRule" id="PRU00409"/>
    </source>
</evidence>
<dbReference type="GO" id="GO:0006104">
    <property type="term" value="P:succinyl-CoA metabolic process"/>
    <property type="evidence" value="ECO:0007669"/>
    <property type="project" value="TreeGrafter"/>
</dbReference>
<keyword evidence="5" id="KW-0067">ATP-binding</keyword>
<keyword evidence="3" id="KW-0012">Acyltransferase</keyword>
<name>A0A0G1XAK5_9BACT</name>
<dbReference type="AlphaFoldDB" id="A0A0G1XAK5"/>
<dbReference type="SUPFAM" id="SSF52210">
    <property type="entry name" value="Succinyl-CoA synthetase domains"/>
    <property type="match status" value="1"/>
</dbReference>
<dbReference type="InterPro" id="IPR011761">
    <property type="entry name" value="ATP-grasp"/>
</dbReference>
<sequence length="385" mass="41853">MILYEYEGKELLSKAGIHVPRSQIVASPDEKITAPFPVVLKAQVLSGKRAQAGGIVVVENASEVGSALKKMFGKLINNEKVGKILVEEKIDIDKEFYVSILYDTDTRSPILSISESGGTGIEERGATIIRVDILTRNVATTYDIDPAVLGSMLDLFFSSDCTLLEINPLVLTKDKKWIALDAKVKLDDDAKNRHKDWTYPQRLPAGKIPTQREIDAKKIDENDYRGTAGSAYFDLDGDIAVLSSGGGVSLIAMDALIAAGGKPANFTEYSGNPPKEKVVKLTKIVLSKPKINGLWVVGTVAANFTDIYETLSGLIEGLREAQTELGKKFDFPIVIRRGGPRDAEAFEMLRQVKDFNLMLQGEAVSIAQSAKIMTDVAGTYSAAHS</sequence>